<comment type="caution">
    <text evidence="1">The sequence shown here is derived from an EMBL/GenBank/DDBJ whole genome shotgun (WGS) entry which is preliminary data.</text>
</comment>
<protein>
    <submittedName>
        <fullName evidence="1">Uncharacterized protein</fullName>
    </submittedName>
</protein>
<organism evidence="1 2">
    <name type="scientific">Coniosporium uncinatum</name>
    <dbReference type="NCBI Taxonomy" id="93489"/>
    <lineage>
        <taxon>Eukaryota</taxon>
        <taxon>Fungi</taxon>
        <taxon>Dikarya</taxon>
        <taxon>Ascomycota</taxon>
        <taxon>Pezizomycotina</taxon>
        <taxon>Dothideomycetes</taxon>
        <taxon>Dothideomycetes incertae sedis</taxon>
        <taxon>Coniosporium</taxon>
    </lineage>
</organism>
<evidence type="ECO:0000313" key="1">
    <source>
        <dbReference type="EMBL" id="KAK3079182.1"/>
    </source>
</evidence>
<name>A0ACC3DRM4_9PEZI</name>
<keyword evidence="2" id="KW-1185">Reference proteome</keyword>
<evidence type="ECO:0000313" key="2">
    <source>
        <dbReference type="Proteomes" id="UP001186974"/>
    </source>
</evidence>
<gene>
    <name evidence="1" type="ORF">LTS18_005539</name>
</gene>
<accession>A0ACC3DRM4</accession>
<reference evidence="1" key="1">
    <citation type="submission" date="2024-09" db="EMBL/GenBank/DDBJ databases">
        <title>Black Yeasts Isolated from many extreme environments.</title>
        <authorList>
            <person name="Coleine C."/>
            <person name="Stajich J.E."/>
            <person name="Selbmann L."/>
        </authorList>
    </citation>
    <scope>NUCLEOTIDE SEQUENCE</scope>
    <source>
        <strain evidence="1">CCFEE 5737</strain>
    </source>
</reference>
<dbReference type="EMBL" id="JAWDJW010001317">
    <property type="protein sequence ID" value="KAK3079182.1"/>
    <property type="molecule type" value="Genomic_DNA"/>
</dbReference>
<sequence>MSFAPYQDAPPESERALSPSPDGAGPPRRSFSPKPNGPANPARVTSTRPYDPTATHGAGAASQQPLRDPSYFADNDNGAGDVEQAQGSYQQQSQQHFPGGGFRRGFGGGGRPGVDLFETRLGIRMDWEACLAYLLLPPAGGVMLLVLEHKSDYVR</sequence>
<proteinExistence type="predicted"/>
<dbReference type="Proteomes" id="UP001186974">
    <property type="component" value="Unassembled WGS sequence"/>
</dbReference>